<proteinExistence type="inferred from homology"/>
<name>A0A0D2K676_9BACT</name>
<keyword evidence="3 4" id="KW-0687">Ribonucleoprotein</keyword>
<dbReference type="Pfam" id="PF00380">
    <property type="entry name" value="Ribosomal_S9"/>
    <property type="match status" value="1"/>
</dbReference>
<keyword evidence="2 4" id="KW-0689">Ribosomal protein</keyword>
<dbReference type="STRING" id="1306947.J120_01640"/>
<dbReference type="InterPro" id="IPR023035">
    <property type="entry name" value="Ribosomal_uS9_bac/plastid"/>
</dbReference>
<dbReference type="InterPro" id="IPR020568">
    <property type="entry name" value="Ribosomal_Su5_D2-typ_SF"/>
</dbReference>
<dbReference type="Gene3D" id="3.30.230.10">
    <property type="match status" value="1"/>
</dbReference>
<dbReference type="PANTHER" id="PTHR21569">
    <property type="entry name" value="RIBOSOMAL PROTEIN S9"/>
    <property type="match status" value="1"/>
</dbReference>
<dbReference type="NCBIfam" id="NF001099">
    <property type="entry name" value="PRK00132.1"/>
    <property type="match status" value="1"/>
</dbReference>
<dbReference type="InterPro" id="IPR020574">
    <property type="entry name" value="Ribosomal_uS9_CS"/>
</dbReference>
<evidence type="ECO:0000256" key="3">
    <source>
        <dbReference type="ARBA" id="ARBA00023274"/>
    </source>
</evidence>
<dbReference type="PANTHER" id="PTHR21569:SF1">
    <property type="entry name" value="SMALL RIBOSOMAL SUBUNIT PROTEIN US9M"/>
    <property type="match status" value="1"/>
</dbReference>
<dbReference type="EMBL" id="ARQD01000001">
    <property type="protein sequence ID" value="KIX85717.1"/>
    <property type="molecule type" value="Genomic_DNA"/>
</dbReference>
<dbReference type="GO" id="GO:0003723">
    <property type="term" value="F:RNA binding"/>
    <property type="evidence" value="ECO:0007669"/>
    <property type="project" value="TreeGrafter"/>
</dbReference>
<dbReference type="GO" id="GO:0006412">
    <property type="term" value="P:translation"/>
    <property type="evidence" value="ECO:0007669"/>
    <property type="project" value="InterPro"/>
</dbReference>
<dbReference type="InterPro" id="IPR000754">
    <property type="entry name" value="Ribosomal_uS9"/>
</dbReference>
<dbReference type="Proteomes" id="UP000032214">
    <property type="component" value="Unassembled WGS sequence"/>
</dbReference>
<evidence type="ECO:0000256" key="4">
    <source>
        <dbReference type="RuleBase" id="RU003815"/>
    </source>
</evidence>
<evidence type="ECO:0000256" key="2">
    <source>
        <dbReference type="ARBA" id="ARBA00022980"/>
    </source>
</evidence>
<evidence type="ECO:0000313" key="7">
    <source>
        <dbReference type="Proteomes" id="UP000032214"/>
    </source>
</evidence>
<dbReference type="AlphaFoldDB" id="A0A0D2K676"/>
<dbReference type="GO" id="GO:0015935">
    <property type="term" value="C:small ribosomal subunit"/>
    <property type="evidence" value="ECO:0007669"/>
    <property type="project" value="UniProtKB-ARBA"/>
</dbReference>
<protein>
    <recommendedName>
        <fullName evidence="5">30S ribosomal protein S9</fullName>
    </recommendedName>
</protein>
<dbReference type="FunFam" id="3.30.230.10:FF:000001">
    <property type="entry name" value="30S ribosomal protein S9"/>
    <property type="match status" value="1"/>
</dbReference>
<dbReference type="GO" id="GO:0005737">
    <property type="term" value="C:cytoplasm"/>
    <property type="evidence" value="ECO:0007669"/>
    <property type="project" value="UniProtKB-ARBA"/>
</dbReference>
<evidence type="ECO:0000256" key="5">
    <source>
        <dbReference type="RuleBase" id="RU003816"/>
    </source>
</evidence>
<dbReference type="eggNOG" id="COG0103">
    <property type="taxonomic scope" value="Bacteria"/>
</dbReference>
<comment type="caution">
    <text evidence="6">The sequence shown here is derived from an EMBL/GenBank/DDBJ whole genome shotgun (WGS) entry which is preliminary data.</text>
</comment>
<dbReference type="InterPro" id="IPR014721">
    <property type="entry name" value="Ribsml_uS5_D2-typ_fold_subgr"/>
</dbReference>
<organism evidence="6 7">
    <name type="scientific">candidate division TM6 bacterium JCVI TM6SC1</name>
    <dbReference type="NCBI Taxonomy" id="1306947"/>
    <lineage>
        <taxon>Bacteria</taxon>
        <taxon>Candidatus Babelota</taxon>
        <taxon>Vermiphilus</taxon>
    </lineage>
</organism>
<evidence type="ECO:0000313" key="6">
    <source>
        <dbReference type="EMBL" id="KIX85717.1"/>
    </source>
</evidence>
<keyword evidence="7" id="KW-1185">Reference proteome</keyword>
<dbReference type="GO" id="GO:0003735">
    <property type="term" value="F:structural constituent of ribosome"/>
    <property type="evidence" value="ECO:0007669"/>
    <property type="project" value="InterPro"/>
</dbReference>
<comment type="similarity">
    <text evidence="1 4">Belongs to the universal ribosomal protein uS9 family.</text>
</comment>
<reference evidence="6 7" key="1">
    <citation type="journal article" date="2013" name="Proc. Natl. Acad. Sci. U.S.A.">
        <title>Candidate phylum TM6 genome recovered from a hospital sink biofilm provides genomic insights into this uncultivated phylum.</title>
        <authorList>
            <person name="McLean J.S."/>
            <person name="Lombardo M.J."/>
            <person name="Badger J.H."/>
            <person name="Edlund A."/>
            <person name="Novotny M."/>
            <person name="Yee-Greenbaum J."/>
            <person name="Vyahhi N."/>
            <person name="Hall A.P."/>
            <person name="Yang Y."/>
            <person name="Dupont C.L."/>
            <person name="Ziegler M.G."/>
            <person name="Chitsaz H."/>
            <person name="Allen A.E."/>
            <person name="Yooseph S."/>
            <person name="Tesler G."/>
            <person name="Pevzner P.A."/>
            <person name="Friedman R.M."/>
            <person name="Nealson K.H."/>
            <person name="Venter J.C."/>
            <person name="Lasken R.S."/>
        </authorList>
    </citation>
    <scope>NUCLEOTIDE SEQUENCE [LARGE SCALE GENOMIC DNA]</scope>
    <source>
        <strain evidence="6 7">TM6SC1</strain>
    </source>
</reference>
<dbReference type="PROSITE" id="PS00360">
    <property type="entry name" value="RIBOSOMAL_S9"/>
    <property type="match status" value="1"/>
</dbReference>
<dbReference type="SUPFAM" id="SSF54211">
    <property type="entry name" value="Ribosomal protein S5 domain 2-like"/>
    <property type="match status" value="1"/>
</dbReference>
<sequence length="126" mass="13963">MSHGVGRRKSSVARVWLRRGTGNITINKRPVSEYFTTQASLLEAVMPMNAINAAQVYDIDVNVVGGGFTGQAGAVKLGIARALVQADEGLRIALREFDLLSVDSRVKERKKYGQKAARRRFQFVKR</sequence>
<gene>
    <name evidence="6" type="ORF">J120_01640</name>
</gene>
<evidence type="ECO:0000256" key="1">
    <source>
        <dbReference type="ARBA" id="ARBA00005251"/>
    </source>
</evidence>
<accession>A0A0D2K676</accession>